<feature type="transmembrane region" description="Helical" evidence="1">
    <location>
        <begin position="29"/>
        <end position="47"/>
    </location>
</feature>
<accession>A0A285RWD4</accession>
<dbReference type="AlphaFoldDB" id="A0A285RWD4"/>
<sequence length="280" mass="32290">MTGEFIINREKIKTMTIEEELWGNHNSRCFFVVDIVFFCNLVVGVFAGNYELIIPMLVILIATVVIIFRAIVAGRKAHKIFGDREFRYLYTIDKKNILFEIYNGNALKDTSEYKLADIQSFLIVKQYSFFHFNGGGMAFLDNSTLQKDDLNEIKAIVKKNKSHKELNNYENVFCSKLFKLTFGVGIVLSLLIALMYIYNSPTYDVTVNNFLLIFLSGIVLFLFVSAGVGEFIAWFKRKEIVWKILSIVFYPWTLAVIFFIGIKNVILLPFTIIKNIITKN</sequence>
<feature type="transmembrane region" description="Helical" evidence="1">
    <location>
        <begin position="177"/>
        <end position="198"/>
    </location>
</feature>
<evidence type="ECO:0000313" key="3">
    <source>
        <dbReference type="Proteomes" id="UP000219563"/>
    </source>
</evidence>
<keyword evidence="1" id="KW-0472">Membrane</keyword>
<evidence type="ECO:0000313" key="2">
    <source>
        <dbReference type="EMBL" id="SOB98828.1"/>
    </source>
</evidence>
<keyword evidence="1" id="KW-0812">Transmembrane</keyword>
<keyword evidence="1" id="KW-1133">Transmembrane helix</keyword>
<protein>
    <recommendedName>
        <fullName evidence="4">YcxB-like protein</fullName>
    </recommendedName>
</protein>
<gene>
    <name evidence="2" type="ORF">SAMN02910411_1547</name>
</gene>
<name>A0A285RWD4_9FIRM</name>
<evidence type="ECO:0000256" key="1">
    <source>
        <dbReference type="SAM" id="Phobius"/>
    </source>
</evidence>
<feature type="transmembrane region" description="Helical" evidence="1">
    <location>
        <begin position="210"/>
        <end position="235"/>
    </location>
</feature>
<feature type="transmembrane region" description="Helical" evidence="1">
    <location>
        <begin position="53"/>
        <end position="72"/>
    </location>
</feature>
<dbReference type="EMBL" id="OBMR01000004">
    <property type="protein sequence ID" value="SOB98828.1"/>
    <property type="molecule type" value="Genomic_DNA"/>
</dbReference>
<dbReference type="Proteomes" id="UP000219563">
    <property type="component" value="Unassembled WGS sequence"/>
</dbReference>
<evidence type="ECO:0008006" key="4">
    <source>
        <dbReference type="Google" id="ProtNLM"/>
    </source>
</evidence>
<dbReference type="RefSeq" id="WP_097076058.1">
    <property type="nucleotide sequence ID" value="NZ_OBMR01000004.1"/>
</dbReference>
<feature type="transmembrane region" description="Helical" evidence="1">
    <location>
        <begin position="247"/>
        <end position="273"/>
    </location>
</feature>
<organism evidence="2 3">
    <name type="scientific">Pseudobutyrivibrio ruminis DSM 9787</name>
    <dbReference type="NCBI Taxonomy" id="1123011"/>
    <lineage>
        <taxon>Bacteria</taxon>
        <taxon>Bacillati</taxon>
        <taxon>Bacillota</taxon>
        <taxon>Clostridia</taxon>
        <taxon>Lachnospirales</taxon>
        <taxon>Lachnospiraceae</taxon>
        <taxon>Pseudobutyrivibrio</taxon>
    </lineage>
</organism>
<proteinExistence type="predicted"/>
<reference evidence="2 3" key="1">
    <citation type="submission" date="2017-08" db="EMBL/GenBank/DDBJ databases">
        <authorList>
            <person name="de Groot N.N."/>
        </authorList>
    </citation>
    <scope>NUCLEOTIDE SEQUENCE [LARGE SCALE GENOMIC DNA]</scope>
    <source>
        <strain evidence="2 3">DSM 9787</strain>
    </source>
</reference>